<gene>
    <name evidence="1" type="ORF">METZ01_LOCUS277244</name>
</gene>
<organism evidence="1">
    <name type="scientific">marine metagenome</name>
    <dbReference type="NCBI Taxonomy" id="408172"/>
    <lineage>
        <taxon>unclassified sequences</taxon>
        <taxon>metagenomes</taxon>
        <taxon>ecological metagenomes</taxon>
    </lineage>
</organism>
<proteinExistence type="predicted"/>
<dbReference type="EMBL" id="UINC01080961">
    <property type="protein sequence ID" value="SVC24390.1"/>
    <property type="molecule type" value="Genomic_DNA"/>
</dbReference>
<evidence type="ECO:0000313" key="1">
    <source>
        <dbReference type="EMBL" id="SVC24390.1"/>
    </source>
</evidence>
<name>A0A382KIV9_9ZZZZ</name>
<reference evidence="1" key="1">
    <citation type="submission" date="2018-05" db="EMBL/GenBank/DDBJ databases">
        <authorList>
            <person name="Lanie J.A."/>
            <person name="Ng W.-L."/>
            <person name="Kazmierczak K.M."/>
            <person name="Andrzejewski T.M."/>
            <person name="Davidsen T.M."/>
            <person name="Wayne K.J."/>
            <person name="Tettelin H."/>
            <person name="Glass J.I."/>
            <person name="Rusch D."/>
            <person name="Podicherti R."/>
            <person name="Tsui H.-C.T."/>
            <person name="Winkler M.E."/>
        </authorList>
    </citation>
    <scope>NUCLEOTIDE SEQUENCE</scope>
</reference>
<accession>A0A382KIV9</accession>
<protein>
    <submittedName>
        <fullName evidence="1">Uncharacterized protein</fullName>
    </submittedName>
</protein>
<sequence length="124" mass="12545">MARNQVTPTSGLSTSENSETAAFTVALATVPEFAVDVAITSLDVTEGLVRIPSDTSASSLTLSFAADISALTPQTVVVAGQSYDVGTEPAGTGYAVQVGSVSSSDTGYAAIDPDNVVARNLDFP</sequence>
<dbReference type="AlphaFoldDB" id="A0A382KIV9"/>